<comment type="caution">
    <text evidence="3">The sequence shown here is derived from an EMBL/GenBank/DDBJ whole genome shotgun (WGS) entry which is preliminary data.</text>
</comment>
<dbReference type="InterPro" id="IPR003609">
    <property type="entry name" value="Pan_app"/>
</dbReference>
<dbReference type="EMBL" id="JAZHXI010000005">
    <property type="protein sequence ID" value="KAL2071745.1"/>
    <property type="molecule type" value="Genomic_DNA"/>
</dbReference>
<feature type="signal peptide" evidence="1">
    <location>
        <begin position="1"/>
        <end position="20"/>
    </location>
</feature>
<dbReference type="Proteomes" id="UP001595075">
    <property type="component" value="Unassembled WGS sequence"/>
</dbReference>
<evidence type="ECO:0000313" key="3">
    <source>
        <dbReference type="EMBL" id="KAL2071745.1"/>
    </source>
</evidence>
<keyword evidence="1" id="KW-0732">Signal</keyword>
<evidence type="ECO:0000313" key="4">
    <source>
        <dbReference type="Proteomes" id="UP001595075"/>
    </source>
</evidence>
<gene>
    <name evidence="3" type="ORF">VTL71DRAFT_12980</name>
</gene>
<feature type="domain" description="Apple" evidence="2">
    <location>
        <begin position="247"/>
        <end position="317"/>
    </location>
</feature>
<dbReference type="PROSITE" id="PS50948">
    <property type="entry name" value="PAN"/>
    <property type="match status" value="1"/>
</dbReference>
<evidence type="ECO:0000259" key="2">
    <source>
        <dbReference type="PROSITE" id="PS50948"/>
    </source>
</evidence>
<accession>A0ABR4CPA4</accession>
<reference evidence="3 4" key="1">
    <citation type="journal article" date="2024" name="Commun. Biol.">
        <title>Comparative genomic analysis of thermophilic fungi reveals convergent evolutionary adaptations and gene losses.</title>
        <authorList>
            <person name="Steindorff A.S."/>
            <person name="Aguilar-Pontes M.V."/>
            <person name="Robinson A.J."/>
            <person name="Andreopoulos B."/>
            <person name="LaButti K."/>
            <person name="Kuo A."/>
            <person name="Mondo S."/>
            <person name="Riley R."/>
            <person name="Otillar R."/>
            <person name="Haridas S."/>
            <person name="Lipzen A."/>
            <person name="Grimwood J."/>
            <person name="Schmutz J."/>
            <person name="Clum A."/>
            <person name="Reid I.D."/>
            <person name="Moisan M.C."/>
            <person name="Butler G."/>
            <person name="Nguyen T.T.M."/>
            <person name="Dewar K."/>
            <person name="Conant G."/>
            <person name="Drula E."/>
            <person name="Henrissat B."/>
            <person name="Hansel C."/>
            <person name="Singer S."/>
            <person name="Hutchinson M.I."/>
            <person name="de Vries R.P."/>
            <person name="Natvig D.O."/>
            <person name="Powell A.J."/>
            <person name="Tsang A."/>
            <person name="Grigoriev I.V."/>
        </authorList>
    </citation>
    <scope>NUCLEOTIDE SEQUENCE [LARGE SCALE GENOMIC DNA]</scope>
    <source>
        <strain evidence="3 4">CBS 494.80</strain>
    </source>
</reference>
<protein>
    <recommendedName>
        <fullName evidence="2">Apple domain-containing protein</fullName>
    </recommendedName>
</protein>
<evidence type="ECO:0000256" key="1">
    <source>
        <dbReference type="SAM" id="SignalP"/>
    </source>
</evidence>
<proteinExistence type="predicted"/>
<organism evidence="3 4">
    <name type="scientific">Oculimacula yallundae</name>
    <dbReference type="NCBI Taxonomy" id="86028"/>
    <lineage>
        <taxon>Eukaryota</taxon>
        <taxon>Fungi</taxon>
        <taxon>Dikarya</taxon>
        <taxon>Ascomycota</taxon>
        <taxon>Pezizomycotina</taxon>
        <taxon>Leotiomycetes</taxon>
        <taxon>Helotiales</taxon>
        <taxon>Ploettnerulaceae</taxon>
        <taxon>Oculimacula</taxon>
    </lineage>
</organism>
<keyword evidence="4" id="KW-1185">Reference proteome</keyword>
<name>A0ABR4CPA4_9HELO</name>
<feature type="chain" id="PRO_5046382107" description="Apple domain-containing protein" evidence="1">
    <location>
        <begin position="21"/>
        <end position="347"/>
    </location>
</feature>
<sequence>MTRLWAISSLYGILLTAAEAASYSACRARSPCELNTCLALPAASATSCSSFLSQNYIEVPTCTSQSTVYKTVILPQAATSASVSNIFVTATVTETLATTTVSTSFATSLSTMYDYLVSVSYHFYIGQSLINPKLPRTSTVVSTTRIIPGQFCTQIEARGLERDKLEIPKDCSCFLTKTLALDPTTVTTTSYIPAATTGGTNDQPVTQTLIVTRVETSTITSVVSSTIISVTTTSVTTTVSALPSDLCNNPFTFSGSNAFRYAGAVASPPIITDISTCCTTCFTTRSCANYVFNPSSRECTIFLTTVAGSDRCISDACPLGRADGTFILDPDASIGYGPGPCGGSIRR</sequence>